<name>A0A1P8KIR8_9BACT</name>
<dbReference type="OrthoDB" id="5359237at2"/>
<dbReference type="Pfam" id="PF03432">
    <property type="entry name" value="Relaxase"/>
    <property type="match status" value="1"/>
</dbReference>
<evidence type="ECO:0000313" key="4">
    <source>
        <dbReference type="EMBL" id="APW64424.1"/>
    </source>
</evidence>
<dbReference type="KEGG" id="alp:LPB137_00545"/>
<evidence type="ECO:0000259" key="2">
    <source>
        <dbReference type="Pfam" id="PF18821"/>
    </source>
</evidence>
<dbReference type="Pfam" id="PF18821">
    <property type="entry name" value="LPD7"/>
    <property type="match status" value="1"/>
</dbReference>
<dbReference type="AlphaFoldDB" id="A0A1P8KIR8"/>
<keyword evidence="5" id="KW-1185">Reference proteome</keyword>
<proteinExistence type="predicted"/>
<evidence type="ECO:0000259" key="1">
    <source>
        <dbReference type="Pfam" id="PF03432"/>
    </source>
</evidence>
<evidence type="ECO:0000313" key="5">
    <source>
        <dbReference type="Proteomes" id="UP000186074"/>
    </source>
</evidence>
<dbReference type="EMBL" id="CP019070">
    <property type="protein sequence ID" value="APW64424.1"/>
    <property type="molecule type" value="Genomic_DNA"/>
</dbReference>
<dbReference type="InterPro" id="IPR040677">
    <property type="entry name" value="LPD7"/>
</dbReference>
<dbReference type="RefSeq" id="WP_076082947.1">
    <property type="nucleotide sequence ID" value="NZ_CP019070.1"/>
</dbReference>
<dbReference type="Pfam" id="PF22863">
    <property type="entry name" value="TraI_middle"/>
    <property type="match status" value="1"/>
</dbReference>
<reference evidence="4 5" key="1">
    <citation type="submission" date="2017-01" db="EMBL/GenBank/DDBJ databases">
        <title>Genome sequencing of Arcobacter sp. LPB0137.</title>
        <authorList>
            <person name="Lee G.-W."/>
            <person name="Yi H."/>
        </authorList>
    </citation>
    <scope>NUCLEOTIDE SEQUENCE [LARGE SCALE GENOMIC DNA]</scope>
    <source>
        <strain evidence="4 5">LPB0137</strain>
    </source>
</reference>
<evidence type="ECO:0000259" key="3">
    <source>
        <dbReference type="Pfam" id="PF22863"/>
    </source>
</evidence>
<protein>
    <submittedName>
        <fullName evidence="4">Uncharacterized protein</fullName>
    </submittedName>
</protein>
<gene>
    <name evidence="4" type="ORF">LPB137_00545</name>
</gene>
<sequence>MIVKKVAAKKATKSSYKALANYILDLRNNMEKVETYYFSNCSYTEIAHNILEIENTQSLNQRVKQDKTYHLIVSFQEDENPSDEIIQDIEKELLQSIGLEDCQRLSVIHSNTNYKHMHIAVNLIDPITHKIKNLPFDKLTLQRKAGELEIKHNLKITNHVRKTLEEKKNDMDDKTIHTGIVNFKDWVKENAAAEIKKVLADDKTTWKDLYKTLAKYDLELKDRGNGNVISSRSRKLFIKASDISRELSKAKLDKRYGEKDKEALKTIIDKIEPIHKFELKTNLKSNLWDEYREFEKIKLQEKEILLVKEKQQRELYKLNVKKKWQIHREKTMKDRTISRQEKQKIYKMINESRKKELSTYQVQFKEQRLEIYSKYKKLSYKDYLINKSLTGNKMALESLRRTKPEIKPKENTFAAISGKMNNQIFSFGDKLINKDGSITYRLNDESKVIDKGNYLKININNNKSNEVLNVLKIAIAKYGKDLDITGTEDFKREVIKTVQKYNLDVKFKDEKMQVIKNIYNKKNENSYSY</sequence>
<feature type="domain" description="Large polyvalent protein-associated" evidence="2">
    <location>
        <begin position="432"/>
        <end position="515"/>
    </location>
</feature>
<dbReference type="InterPro" id="IPR005094">
    <property type="entry name" value="Endonuclease_MobA/VirD2"/>
</dbReference>
<dbReference type="Proteomes" id="UP000186074">
    <property type="component" value="Chromosome"/>
</dbReference>
<dbReference type="STRING" id="1850254.LPB137_00545"/>
<dbReference type="InterPro" id="IPR054462">
    <property type="entry name" value="TraI_M"/>
</dbReference>
<organism evidence="4 5">
    <name type="scientific">Poseidonibacter parvus</name>
    <dbReference type="NCBI Taxonomy" id="1850254"/>
    <lineage>
        <taxon>Bacteria</taxon>
        <taxon>Pseudomonadati</taxon>
        <taxon>Campylobacterota</taxon>
        <taxon>Epsilonproteobacteria</taxon>
        <taxon>Campylobacterales</taxon>
        <taxon>Arcobacteraceae</taxon>
        <taxon>Poseidonibacter</taxon>
    </lineage>
</organism>
<accession>A0A1P8KIR8</accession>
<feature type="domain" description="TraI-like middle" evidence="3">
    <location>
        <begin position="166"/>
        <end position="258"/>
    </location>
</feature>
<dbReference type="NCBIfam" id="NF041893">
    <property type="entry name" value="TraI_MobP_relax"/>
    <property type="match status" value="1"/>
</dbReference>
<dbReference type="InterPro" id="IPR049751">
    <property type="entry name" value="TraI/MobA_relaxases"/>
</dbReference>
<feature type="domain" description="MobA/VirD2-like nuclease" evidence="1">
    <location>
        <begin position="23"/>
        <end position="154"/>
    </location>
</feature>